<dbReference type="KEGG" id="vg:60324424"/>
<feature type="region of interest" description="Disordered" evidence="1">
    <location>
        <begin position="127"/>
        <end position="148"/>
    </location>
</feature>
<feature type="domain" description="DUF7183" evidence="2">
    <location>
        <begin position="1"/>
        <end position="148"/>
    </location>
</feature>
<organism evidence="3 4">
    <name type="scientific">Mycobacterium phage Chris</name>
    <dbReference type="NCBI Taxonomy" id="2725626"/>
    <lineage>
        <taxon>Viruses</taxon>
        <taxon>Duplodnaviria</taxon>
        <taxon>Heunggongvirae</taxon>
        <taxon>Uroviricota</taxon>
        <taxon>Caudoviricetes</taxon>
        <taxon>Weiservirinae</taxon>
        <taxon>Anayavirus</taxon>
        <taxon>Anayavirus chris</taxon>
    </lineage>
</organism>
<dbReference type="EMBL" id="MT310860">
    <property type="protein sequence ID" value="QJD50475.1"/>
    <property type="molecule type" value="Genomic_DNA"/>
</dbReference>
<dbReference type="GeneID" id="60324424"/>
<gene>
    <name evidence="3" type="primary">73</name>
    <name evidence="3" type="ORF">SEA_CHRIS_73</name>
</gene>
<name>A0A6M3SWW6_9CAUD</name>
<dbReference type="Proteomes" id="UP000501603">
    <property type="component" value="Segment"/>
</dbReference>
<protein>
    <recommendedName>
        <fullName evidence="2">DUF7183 domain-containing protein</fullName>
    </recommendedName>
</protein>
<keyword evidence="4" id="KW-1185">Reference proteome</keyword>
<evidence type="ECO:0000259" key="2">
    <source>
        <dbReference type="Pfam" id="PF23811"/>
    </source>
</evidence>
<dbReference type="InterPro" id="IPR055607">
    <property type="entry name" value="DUF7183"/>
</dbReference>
<accession>A0A6M3SWW6</accession>
<proteinExistence type="predicted"/>
<reference evidence="3 4" key="1">
    <citation type="submission" date="2020-04" db="EMBL/GenBank/DDBJ databases">
        <authorList>
            <person name="Davenport L."/>
            <person name="Mcconahy L."/>
            <person name="Chen A."/>
            <person name="Cottrell A."/>
            <person name="Drouin R."/>
            <person name="Erdman M."/>
            <person name="Goranson S."/>
            <person name="Harrington A."/>
            <person name="Hecht A."/>
            <person name="Ramos M."/>
            <person name="Schutt J."/>
            <person name="Hayes S.G."/>
            <person name="Haydock J."/>
            <person name="Ettinger A.-S.H."/>
            <person name="Anders K.R."/>
            <person name="Garlena R.A."/>
            <person name="Russell D.A."/>
            <person name="Pope W.H."/>
            <person name="Jacobs-Sera D."/>
            <person name="Hatfull G.F."/>
        </authorList>
    </citation>
    <scope>NUCLEOTIDE SEQUENCE [LARGE SCALE GENOMIC DNA]</scope>
</reference>
<evidence type="ECO:0000313" key="3">
    <source>
        <dbReference type="EMBL" id="QJD50475.1"/>
    </source>
</evidence>
<evidence type="ECO:0000313" key="4">
    <source>
        <dbReference type="Proteomes" id="UP000501603"/>
    </source>
</evidence>
<sequence>MSELIELSLAEVDRFAEVVRSRIAHPSHSPQQAVRAALAAVNEMRLDGVAVMSVPGSQLAPVVPLRPRPVDPPHARKVMRLGVTERGAEWMDVDGDRWRWCWMREAWQYSPLNRRPWESLSGEWIDVPNNHDSTPSSRYAPFTEVPRS</sequence>
<dbReference type="Pfam" id="PF23811">
    <property type="entry name" value="DUF7183"/>
    <property type="match status" value="1"/>
</dbReference>
<evidence type="ECO:0000256" key="1">
    <source>
        <dbReference type="SAM" id="MobiDB-lite"/>
    </source>
</evidence>
<dbReference type="RefSeq" id="YP_009952961.1">
    <property type="nucleotide sequence ID" value="NC_051617.1"/>
</dbReference>